<dbReference type="PANTHER" id="PTHR43103:SF3">
    <property type="entry name" value="ADP-L-GLYCERO-D-MANNO-HEPTOSE-6-EPIMERASE"/>
    <property type="match status" value="1"/>
</dbReference>
<sequence>MTTTTVLITGAGGFLGSLLADTLVKLQPQHMFQFILVDVRTPPAPKNTGIKSVCLAADLTTASGVESIFRTELGLPHIIYSLHGIMLKGAEENWDLGFWVNFESTRSLLDKTKELVPGVKFIFASSVGVFGGKLPEIVTQDTYPRPESNYGMAKVRCEYLITEYSRNLPTITVRPGAPAAATSAFVSGIIREPLQGMIASCPIGESADDPMLESTLFWISSPSTVLENFVIAKNVPADKFPKYSRAINLPGFTVSVKEQVEASRKVAGDEAVALIKFEKDEVSERVVRSLPAKFDNEFACRLGFKYEGVSGVFGCSEEGGGGVGNGGQTDSMHRYKKCHTYTRS</sequence>
<dbReference type="EMBL" id="LK056664">
    <property type="protein sequence ID" value="CDU23677.1"/>
    <property type="molecule type" value="Genomic_DNA"/>
</dbReference>
<dbReference type="InterPro" id="IPR036291">
    <property type="entry name" value="NAD(P)-bd_dom_sf"/>
</dbReference>
<evidence type="ECO:0000313" key="4">
    <source>
        <dbReference type="EMBL" id="CDU23677.1"/>
    </source>
</evidence>
<protein>
    <recommendedName>
        <fullName evidence="3">NAD-dependent epimerase/dehydratase domain-containing protein</fullName>
    </recommendedName>
</protein>
<accession>A0A127ZDI9</accession>
<organism evidence="4">
    <name type="scientific">Sporisorium scitamineum</name>
    <dbReference type="NCBI Taxonomy" id="49012"/>
    <lineage>
        <taxon>Eukaryota</taxon>
        <taxon>Fungi</taxon>
        <taxon>Dikarya</taxon>
        <taxon>Basidiomycota</taxon>
        <taxon>Ustilaginomycotina</taxon>
        <taxon>Ustilaginomycetes</taxon>
        <taxon>Ustilaginales</taxon>
        <taxon>Ustilaginaceae</taxon>
        <taxon>Sporisorium</taxon>
    </lineage>
</organism>
<dbReference type="PANTHER" id="PTHR43103">
    <property type="entry name" value="NUCLEOSIDE-DIPHOSPHATE-SUGAR EPIMERASE"/>
    <property type="match status" value="1"/>
</dbReference>
<dbReference type="OrthoDB" id="16464at2759"/>
<dbReference type="SUPFAM" id="SSF51735">
    <property type="entry name" value="NAD(P)-binding Rossmann-fold domains"/>
    <property type="match status" value="1"/>
</dbReference>
<evidence type="ECO:0000256" key="1">
    <source>
        <dbReference type="ARBA" id="ARBA00022857"/>
    </source>
</evidence>
<gene>
    <name evidence="4" type="ORF">SPSC_02306</name>
</gene>
<dbReference type="Pfam" id="PF01370">
    <property type="entry name" value="Epimerase"/>
    <property type="match status" value="1"/>
</dbReference>
<feature type="domain" description="NAD-dependent epimerase/dehydratase" evidence="3">
    <location>
        <begin position="6"/>
        <end position="182"/>
    </location>
</feature>
<dbReference type="Gene3D" id="3.90.25.10">
    <property type="entry name" value="UDP-galactose 4-epimerase, domain 1"/>
    <property type="match status" value="1"/>
</dbReference>
<evidence type="ECO:0000256" key="2">
    <source>
        <dbReference type="ARBA" id="ARBA00023277"/>
    </source>
</evidence>
<name>A0A127ZDI9_9BASI</name>
<dbReference type="InterPro" id="IPR001509">
    <property type="entry name" value="Epimerase_deHydtase"/>
</dbReference>
<reference evidence="4" key="1">
    <citation type="submission" date="2014-06" db="EMBL/GenBank/DDBJ databases">
        <authorList>
            <person name="Ju J."/>
            <person name="Zhang J."/>
        </authorList>
    </citation>
    <scope>NUCLEOTIDE SEQUENCE</scope>
    <source>
        <strain evidence="4">SscI8</strain>
    </source>
</reference>
<dbReference type="AlphaFoldDB" id="A0A127ZDI9"/>
<keyword evidence="2" id="KW-0119">Carbohydrate metabolism</keyword>
<proteinExistence type="predicted"/>
<dbReference type="Gene3D" id="3.40.50.720">
    <property type="entry name" value="NAD(P)-binding Rossmann-like Domain"/>
    <property type="match status" value="1"/>
</dbReference>
<evidence type="ECO:0000259" key="3">
    <source>
        <dbReference type="Pfam" id="PF01370"/>
    </source>
</evidence>
<keyword evidence="1" id="KW-0521">NADP</keyword>